<protein>
    <recommendedName>
        <fullName evidence="2">Cytochrome c domain-containing protein</fullName>
    </recommendedName>
</protein>
<proteinExistence type="predicted"/>
<dbReference type="EMBL" id="UINC01067236">
    <property type="protein sequence ID" value="SVB98707.1"/>
    <property type="molecule type" value="Genomic_DNA"/>
</dbReference>
<organism evidence="1">
    <name type="scientific">marine metagenome</name>
    <dbReference type="NCBI Taxonomy" id="408172"/>
    <lineage>
        <taxon>unclassified sequences</taxon>
        <taxon>metagenomes</taxon>
        <taxon>ecological metagenomes</taxon>
    </lineage>
</organism>
<accession>A0A382IHJ4</accession>
<dbReference type="SUPFAM" id="SSF46626">
    <property type="entry name" value="Cytochrome c"/>
    <property type="match status" value="1"/>
</dbReference>
<sequence>MLVENLKILAVVIGTLAVFTLVANSIPQVQSVVPEELSFGADVTESELTASGEILYGGAGGCTACHGRGRHRQYRSSLWQQGGRTGL</sequence>
<evidence type="ECO:0008006" key="2">
    <source>
        <dbReference type="Google" id="ProtNLM"/>
    </source>
</evidence>
<evidence type="ECO:0000313" key="1">
    <source>
        <dbReference type="EMBL" id="SVB98707.1"/>
    </source>
</evidence>
<gene>
    <name evidence="1" type="ORF">METZ01_LOCUS251561</name>
</gene>
<dbReference type="GO" id="GO:0020037">
    <property type="term" value="F:heme binding"/>
    <property type="evidence" value="ECO:0007669"/>
    <property type="project" value="InterPro"/>
</dbReference>
<dbReference type="InterPro" id="IPR036909">
    <property type="entry name" value="Cyt_c-like_dom_sf"/>
</dbReference>
<reference evidence="1" key="1">
    <citation type="submission" date="2018-05" db="EMBL/GenBank/DDBJ databases">
        <authorList>
            <person name="Lanie J.A."/>
            <person name="Ng W.-L."/>
            <person name="Kazmierczak K.M."/>
            <person name="Andrzejewski T.M."/>
            <person name="Davidsen T.M."/>
            <person name="Wayne K.J."/>
            <person name="Tettelin H."/>
            <person name="Glass J.I."/>
            <person name="Rusch D."/>
            <person name="Podicherti R."/>
            <person name="Tsui H.-C.T."/>
            <person name="Winkler M.E."/>
        </authorList>
    </citation>
    <scope>NUCLEOTIDE SEQUENCE</scope>
</reference>
<dbReference type="GO" id="GO:0009055">
    <property type="term" value="F:electron transfer activity"/>
    <property type="evidence" value="ECO:0007669"/>
    <property type="project" value="InterPro"/>
</dbReference>
<name>A0A382IHJ4_9ZZZZ</name>
<dbReference type="AlphaFoldDB" id="A0A382IHJ4"/>